<dbReference type="VEuPathDB" id="CryptoDB:Cvel_10525"/>
<evidence type="ECO:0000256" key="2">
    <source>
        <dbReference type="SAM" id="SignalP"/>
    </source>
</evidence>
<dbReference type="AlphaFoldDB" id="A0A0G4I319"/>
<accession>A0A0G4I319</accession>
<dbReference type="GO" id="GO:0019239">
    <property type="term" value="F:deaminase activity"/>
    <property type="evidence" value="ECO:0007669"/>
    <property type="project" value="TreeGrafter"/>
</dbReference>
<dbReference type="GO" id="GO:0005739">
    <property type="term" value="C:mitochondrion"/>
    <property type="evidence" value="ECO:0007669"/>
    <property type="project" value="TreeGrafter"/>
</dbReference>
<gene>
    <name evidence="3" type="ORF">Cvel_10525</name>
</gene>
<dbReference type="Gene3D" id="3.30.1330.40">
    <property type="entry name" value="RutC-like"/>
    <property type="match status" value="1"/>
</dbReference>
<dbReference type="CDD" id="cd00448">
    <property type="entry name" value="YjgF_YER057c_UK114_family"/>
    <property type="match status" value="1"/>
</dbReference>
<sequence length="128" mass="13897">MRTSGRLHPRSLSFTVFWRVLLAIMFRSAVTAMAKRIISTPKAPAAVGPYNQAVITNGLMFCSGQIGFDPESMKFVSDEVEGQTEQCLKNMLAVLEAGGAGIEDVVKTTVFVAVRLNFSIPGRSRMGL</sequence>
<evidence type="ECO:0000313" key="3">
    <source>
        <dbReference type="EMBL" id="CEM51290.1"/>
    </source>
</evidence>
<proteinExistence type="inferred from homology"/>
<dbReference type="PANTHER" id="PTHR11803">
    <property type="entry name" value="2-IMINOBUTANOATE/2-IMINOPROPANOATE DEAMINASE RIDA"/>
    <property type="match status" value="1"/>
</dbReference>
<keyword evidence="2" id="KW-0732">Signal</keyword>
<evidence type="ECO:0000256" key="1">
    <source>
        <dbReference type="ARBA" id="ARBA00010552"/>
    </source>
</evidence>
<dbReference type="InterPro" id="IPR035959">
    <property type="entry name" value="RutC-like_sf"/>
</dbReference>
<dbReference type="SUPFAM" id="SSF55298">
    <property type="entry name" value="YjgF-like"/>
    <property type="match status" value="1"/>
</dbReference>
<feature type="signal peptide" evidence="2">
    <location>
        <begin position="1"/>
        <end position="34"/>
    </location>
</feature>
<dbReference type="EMBL" id="CDMZ01004903">
    <property type="protein sequence ID" value="CEM51290.1"/>
    <property type="molecule type" value="Genomic_DNA"/>
</dbReference>
<comment type="similarity">
    <text evidence="1">Belongs to the RutC family.</text>
</comment>
<dbReference type="GO" id="GO:0005829">
    <property type="term" value="C:cytosol"/>
    <property type="evidence" value="ECO:0007669"/>
    <property type="project" value="TreeGrafter"/>
</dbReference>
<name>A0A0G4I319_9ALVE</name>
<dbReference type="InterPro" id="IPR006175">
    <property type="entry name" value="YjgF/YER057c/UK114"/>
</dbReference>
<reference evidence="3" key="1">
    <citation type="submission" date="2014-11" db="EMBL/GenBank/DDBJ databases">
        <authorList>
            <person name="Otto D Thomas"/>
            <person name="Naeem Raeece"/>
        </authorList>
    </citation>
    <scope>NUCLEOTIDE SEQUENCE</scope>
</reference>
<organism evidence="3">
    <name type="scientific">Chromera velia CCMP2878</name>
    <dbReference type="NCBI Taxonomy" id="1169474"/>
    <lineage>
        <taxon>Eukaryota</taxon>
        <taxon>Sar</taxon>
        <taxon>Alveolata</taxon>
        <taxon>Colpodellida</taxon>
        <taxon>Chromeraceae</taxon>
        <taxon>Chromera</taxon>
    </lineage>
</organism>
<protein>
    <submittedName>
        <fullName evidence="3">Uncharacterized protein</fullName>
    </submittedName>
</protein>
<dbReference type="PANTHER" id="PTHR11803:SF58">
    <property type="entry name" value="PROTEIN HMF1-RELATED"/>
    <property type="match status" value="1"/>
</dbReference>
<dbReference type="Pfam" id="PF01042">
    <property type="entry name" value="Ribonuc_L-PSP"/>
    <property type="match status" value="1"/>
</dbReference>
<feature type="chain" id="PRO_5005192254" evidence="2">
    <location>
        <begin position="35"/>
        <end position="128"/>
    </location>
</feature>